<dbReference type="STRING" id="118168.MC7420_3621"/>
<sequence length="2104" mass="238005">MYFGMSHYLDPIAAVEQPRQDLIRYLLTAYPLRDPHLRFGLKQQLEQQRVVWQHPYLQGSQPYRPASSVRTLVDQGVLHSDLAKLFQPSDRALYEHQERAIKAVIAQQQNIVVATGTGSGKTECFLIPILDRLLKEGDRRVQSGVRVLILYPMNALVNDQVKRLRQLLCRQDTPRIKFGFYTSRTEKQQKGALESLAAEFKAYEPEELQKLLTAAEKTRLNLSTRQQLIQQAITKTQQVQLLSREEIWESPPQILITNYSMLEHMLIRPVERGKIFEASADTFQMLVVDEAHTYNGSTGTEVSMLLERLKAAVGKEKTGQVRCIATSASLGDKSVDQNVVTFAQELFGEPFTQVIRGDRVTATERLGQPYSLPPEMTDTEILGYLSILDLPAPDAPLTVWRDRLSGIVPAEIVKEAESQAEGDIHKFLMATLKRHPLVHRLIDLLSRRPQPWQQVVQSSQLWGVNLPLNLDGTVDDTDAKLALAHLLQLGTLARNNSDDLPLLPVRLHLLFRSLEGLYACINPECPGAVRDPNCSQLSRYGRLYLNSKTTCDDCHSPVLELGSCSQCGQAYTFTQLNNSGELQPLPRATARLRDNPRIYTLTSGNLDSITEEDDIGETESEPPSDSPKTLTILAQRDGWIGSPSPESFPPTVTGTGKFHLAWHRQKGDKNLDGCYLPKCAACGFRSIRAQAINRFVAYTDEPLEAMIDSLFELLPESKPSPESASKRKLLTFSDGRQDAAFFASDYQRNHTEKLYRQMLYSALQEVKDADGVASVNQVSHKLRDKFLNISIPHPDRNSQLNYLSYVPGDETQERQSKRDCQDRAESRAKEILLREFALPFARRSALESFGILACHVELEDERLIRSVADRFHISDTEAEIFLIGLLDIIRRTGIVSIDGASQYFPETGGVQGGRREMIDAQGRSKNYLFLEKSADEMKKYKDSPAFMPKWKKDGTVSKVQNRLGWYYFQIFGEGFPQKEDFVWLFEQLKSFGLLVNAQKGYHLNWNLLNIIETEQDWHQCDRCQQIFHVPGLSESLEPTLNIKGCPTFKCSGQLQPYQPEKIKQAANEHYLQYLIKNQPPLPLRSQEHTAQLGVGELEKRENRFRRGQINLLSCSTTLEMGVDIGELQAVVLRNFPPHVSNYQQRAGRAGRRTDGVAITLMYGQRRPHDRFYFEQPEQLIAGSNQIPKLDANNFQIQQRHIRAELLADFLKSHGVGAEEVKIADFFDLPQNYTVASTDFQPPATSLADKLREWLNSDEAEAIAQSWIDRLKSSGTAQTVLNQFLDAIALFQQDQLEDWNGLMSLLKTVQEDISAQSDRKQRQGLEKRRDRIEDELDKIAKRRLHDQLVQASVLPIYGFPIDVVRLLTGESNEYKSSQGRHRLERDRRLALGEYAPGQEVVVDDRVYKSVGILRPGELEQRYYWVCQNCNNFHASNQPETVEDCPVCRKQPSSAAAQKMKLYKIPKAFTTDWTVTPKVTPYTKPQRQPTSQVFLANDGQNLEELSNSGLYSLTVSQSGKFFLANQGLLGNGKGFSKQGFALCTRCGCDLSNQVQETRQTRGRSKSRTSRRASRSSQRPTHKHPITGKECQGNYELTHLGHEFLSDLLKIQFDRSTKPSPLFGEVIHYGDDRTVSSVAENPVNGLDFWRSLTYALLAAAARVIDVPRTELDGLFQPLADGRAEIIIYDNVPGGAGYSRRIAHCFPDVLQKAYELAASCSCDSSCYDCLRTYSNQPFHAQLNRHVVANYLQPLVEQVKPNSELQNFAANANRLTLSQVAERLSPLCRMASSASIIYLPKLIDEFDLNNGSPLSWLNLLSDAVYAMQRSGMPLELIVNQLADKGTVSPPSQQNYLPVLQKRLQQWIDQGLLKLYESSYEAKALPVLCFSTQQPNRIALALHQRSDQETVEWFQTQSAEGVETVESRLQTLRSQARLVPASELADPDTVVVFPEPSWGELSLPQLRQKLGIDGILASQVKQVFYRDRYLNGQRAKFLAELLQGEGLSDNSQVTILTLETSQSPSASELKAELEAALIGLKAIEIQPKVTVQPRHRRSDFPHARELEIQGHDQQKYKVIFDRGLDFLEKVENRETYRIKHSTYIAIIRQQ</sequence>
<evidence type="ECO:0000256" key="3">
    <source>
        <dbReference type="ARBA" id="ARBA00022840"/>
    </source>
</evidence>
<dbReference type="GO" id="GO:0006289">
    <property type="term" value="P:nucleotide-excision repair"/>
    <property type="evidence" value="ECO:0007669"/>
    <property type="project" value="TreeGrafter"/>
</dbReference>
<feature type="domain" description="Helicase C-terminal" evidence="8">
    <location>
        <begin position="1031"/>
        <end position="1202"/>
    </location>
</feature>
<keyword evidence="2" id="KW-0378">Hydrolase</keyword>
<keyword evidence="3" id="KW-0067">ATP-binding</keyword>
<dbReference type="Pfam" id="PF00271">
    <property type="entry name" value="Helicase_C"/>
    <property type="match status" value="1"/>
</dbReference>
<keyword evidence="10" id="KW-1185">Reference proteome</keyword>
<dbReference type="PROSITE" id="PS51194">
    <property type="entry name" value="HELICASE_CTER"/>
    <property type="match status" value="1"/>
</dbReference>
<dbReference type="HOGENOM" id="CLU_001338_2_1_3"/>
<evidence type="ECO:0000313" key="10">
    <source>
        <dbReference type="Proteomes" id="UP000003835"/>
    </source>
</evidence>
<reference evidence="9 10" key="1">
    <citation type="submission" date="2008-07" db="EMBL/GenBank/DDBJ databases">
        <authorList>
            <person name="Tandeau de Marsac N."/>
            <person name="Ferriera S."/>
            <person name="Johnson J."/>
            <person name="Kravitz S."/>
            <person name="Beeson K."/>
            <person name="Sutton G."/>
            <person name="Rogers Y.-H."/>
            <person name="Friedman R."/>
            <person name="Frazier M."/>
            <person name="Venter J.C."/>
        </authorList>
    </citation>
    <scope>NUCLEOTIDE SEQUENCE [LARGE SCALE GENOMIC DNA]</scope>
    <source>
        <strain evidence="9 10">PCC 7420</strain>
    </source>
</reference>
<feature type="region of interest" description="Disordered" evidence="5">
    <location>
        <begin position="1552"/>
        <end position="1586"/>
    </location>
</feature>
<dbReference type="EMBL" id="DS989857">
    <property type="protein sequence ID" value="EDX73447.1"/>
    <property type="molecule type" value="Genomic_DNA"/>
</dbReference>
<dbReference type="eggNOG" id="COG1205">
    <property type="taxonomic scope" value="Bacteria"/>
</dbReference>
<feature type="coiled-coil region" evidence="4">
    <location>
        <begin position="1314"/>
        <end position="1341"/>
    </location>
</feature>
<feature type="domain" description="Helicase ATP-binding" evidence="7">
    <location>
        <begin position="76"/>
        <end position="346"/>
    </location>
</feature>
<dbReference type="Gene3D" id="3.40.50.300">
    <property type="entry name" value="P-loop containing nucleotide triphosphate hydrolases"/>
    <property type="match status" value="2"/>
</dbReference>
<dbReference type="PROSITE" id="PS51193">
    <property type="entry name" value="HELICASE_ATP_BIND_2"/>
    <property type="match status" value="1"/>
</dbReference>
<dbReference type="PANTHER" id="PTHR47957">
    <property type="entry name" value="ATP-DEPENDENT HELICASE HRQ1"/>
    <property type="match status" value="1"/>
</dbReference>
<accession>B4VWS3</accession>
<evidence type="ECO:0000313" key="9">
    <source>
        <dbReference type="EMBL" id="EDX73447.1"/>
    </source>
</evidence>
<organism evidence="9 10">
    <name type="scientific">Coleofasciculus chthonoplastes PCC 7420</name>
    <dbReference type="NCBI Taxonomy" id="118168"/>
    <lineage>
        <taxon>Bacteria</taxon>
        <taxon>Bacillati</taxon>
        <taxon>Cyanobacteriota</taxon>
        <taxon>Cyanophyceae</taxon>
        <taxon>Coleofasciculales</taxon>
        <taxon>Coleofasciculaceae</taxon>
        <taxon>Coleofasciculus</taxon>
    </lineage>
</organism>
<dbReference type="InterPro" id="IPR027417">
    <property type="entry name" value="P-loop_NTPase"/>
</dbReference>
<dbReference type="GO" id="GO:0036297">
    <property type="term" value="P:interstrand cross-link repair"/>
    <property type="evidence" value="ECO:0007669"/>
    <property type="project" value="TreeGrafter"/>
</dbReference>
<evidence type="ECO:0000256" key="1">
    <source>
        <dbReference type="ARBA" id="ARBA00022741"/>
    </source>
</evidence>
<dbReference type="SUPFAM" id="SSF52540">
    <property type="entry name" value="P-loop containing nucleoside triphosphate hydrolases"/>
    <property type="match status" value="2"/>
</dbReference>
<dbReference type="Pfam" id="PF09369">
    <property type="entry name" value="MZB"/>
    <property type="match status" value="1"/>
</dbReference>
<gene>
    <name evidence="9" type="ORF">MC7420_3621</name>
</gene>
<keyword evidence="1" id="KW-0547">Nucleotide-binding</keyword>
<dbReference type="GO" id="GO:0016787">
    <property type="term" value="F:hydrolase activity"/>
    <property type="evidence" value="ECO:0007669"/>
    <property type="project" value="UniProtKB-KW"/>
</dbReference>
<evidence type="ECO:0000256" key="2">
    <source>
        <dbReference type="ARBA" id="ARBA00022801"/>
    </source>
</evidence>
<dbReference type="GO" id="GO:0003676">
    <property type="term" value="F:nucleic acid binding"/>
    <property type="evidence" value="ECO:0007669"/>
    <property type="project" value="InterPro"/>
</dbReference>
<feature type="region of interest" description="Disordered" evidence="5">
    <location>
        <begin position="609"/>
        <end position="629"/>
    </location>
</feature>
<dbReference type="GO" id="GO:0043138">
    <property type="term" value="F:3'-5' DNA helicase activity"/>
    <property type="evidence" value="ECO:0007669"/>
    <property type="project" value="TreeGrafter"/>
</dbReference>
<dbReference type="eggNOG" id="COG1201">
    <property type="taxonomic scope" value="Bacteria"/>
</dbReference>
<dbReference type="InterPro" id="IPR014013">
    <property type="entry name" value="Helic_SF1/SF2_ATP-bd_DinG/Rad3"/>
</dbReference>
<dbReference type="InterPro" id="IPR018973">
    <property type="entry name" value="MZB"/>
</dbReference>
<dbReference type="PROSITE" id="PS51192">
    <property type="entry name" value="HELICASE_ATP_BIND_1"/>
    <property type="match status" value="1"/>
</dbReference>
<name>B4VWS3_9CYAN</name>
<feature type="compositionally biased region" description="Basic residues" evidence="5">
    <location>
        <begin position="1558"/>
        <end position="1583"/>
    </location>
</feature>
<dbReference type="InterPro" id="IPR011545">
    <property type="entry name" value="DEAD/DEAH_box_helicase_dom"/>
</dbReference>
<dbReference type="GO" id="GO:0005524">
    <property type="term" value="F:ATP binding"/>
    <property type="evidence" value="ECO:0007669"/>
    <property type="project" value="UniProtKB-KW"/>
</dbReference>
<keyword evidence="4" id="KW-0175">Coiled coil</keyword>
<evidence type="ECO:0000259" key="8">
    <source>
        <dbReference type="PROSITE" id="PS51194"/>
    </source>
</evidence>
<dbReference type="PANTHER" id="PTHR47957:SF3">
    <property type="entry name" value="ATP-DEPENDENT HELICASE HRQ1"/>
    <property type="match status" value="1"/>
</dbReference>
<dbReference type="InterPro" id="IPR001650">
    <property type="entry name" value="Helicase_C-like"/>
</dbReference>
<feature type="domain" description="Helicase ATP-binding" evidence="6">
    <location>
        <begin position="102"/>
        <end position="348"/>
    </location>
</feature>
<dbReference type="Proteomes" id="UP000003835">
    <property type="component" value="Unassembled WGS sequence"/>
</dbReference>
<evidence type="ECO:0000256" key="5">
    <source>
        <dbReference type="SAM" id="MobiDB-lite"/>
    </source>
</evidence>
<evidence type="ECO:0000259" key="7">
    <source>
        <dbReference type="PROSITE" id="PS51193"/>
    </source>
</evidence>
<feature type="compositionally biased region" description="Acidic residues" evidence="5">
    <location>
        <begin position="609"/>
        <end position="622"/>
    </location>
</feature>
<dbReference type="InterPro" id="IPR014001">
    <property type="entry name" value="Helicase_ATP-bd"/>
</dbReference>
<evidence type="ECO:0000259" key="6">
    <source>
        <dbReference type="PROSITE" id="PS51192"/>
    </source>
</evidence>
<dbReference type="Pfam" id="PF00270">
    <property type="entry name" value="DEAD"/>
    <property type="match status" value="2"/>
</dbReference>
<protein>
    <submittedName>
        <fullName evidence="9">Type III restriction enzyme, res subunit family</fullName>
    </submittedName>
</protein>
<proteinExistence type="predicted"/>
<evidence type="ECO:0000256" key="4">
    <source>
        <dbReference type="SAM" id="Coils"/>
    </source>
</evidence>
<dbReference type="SMART" id="SM00487">
    <property type="entry name" value="DEXDc"/>
    <property type="match status" value="1"/>
</dbReference>
<dbReference type="SMART" id="SM00490">
    <property type="entry name" value="HELICc"/>
    <property type="match status" value="1"/>
</dbReference>